<evidence type="ECO:0000313" key="2">
    <source>
        <dbReference type="Proteomes" id="UP001225316"/>
    </source>
</evidence>
<sequence length="816" mass="91174">MNLKNVTLELSSKPFLDDSPEMMEQVCRRMFRQWKPLTDAADRISVLLWISDGSEILEFSGDLQQTFEWAYWCGCANPVPPSGDESARERINTHHFPKKYREDVAPRSYAWLKDLIATIKQVGADMTGCDIRVGATFDNGPEFALSDFKFNRHREIAQGNTLYPGSFVTCNSTLHADTRAYAAFPDGVPEGTSLGAYLGAQFRALAEAVGYDYIWLSNGMGFGMETWGIKGALFDKQNFRPEEADAAAEAMLQFWREFTPQWPADKIETRGSNFSAGVELSTDAAPLKELYSEYKIAPPVNSPWAALNFNTGLELAAWMSHVAVLPGDYFPYRFYPHDPWFMNSPWLDRYGREPWDIYLPLSVCRLDENGRAQTPNSVAFLTIDDTLGRMPDQVPDEVIPHIKEALRHAPDQAGPLVWVYPFNEYTDLVRGAECRPDVVFNEDMFLGEAIQQGLPLNTVISSDNFRKRMIAGDAELFDASVVVAPVTAYDAVKGHIEQGGNVLFYGALSGAPQTLLELLGLEVWEAVDGEVEIQCIKDLDTCCDGSLAQRAYVHPQYSAGGLTEVFAAGRESGAEVIAQATQGAAGATRILAMTRAVSADQRIGFVRSLLPASDEIDPNSHHFDYADKEAAFPVEKLMRTVLAKYHWHFAYEALAPDSIDPRICISREGNGFWYSIFAPDTSTSIQTSTPYGAPVLTEMETFVAAGRAQWHPDKCWHKECRCFVRQEAASVIRSKILFAAYPQYHDRRVYHNLRGADVIFYPPTEYLDTLEVVHTAQPASVEELLLQEPMAYELKTDASGTYIEIKDVTGSVSFSW</sequence>
<accession>A0ABU1AUQ6</accession>
<keyword evidence="2" id="KW-1185">Reference proteome</keyword>
<gene>
    <name evidence="1" type="ORF">QEH52_10275</name>
</gene>
<protein>
    <submittedName>
        <fullName evidence="1">Uncharacterized protein</fullName>
    </submittedName>
</protein>
<dbReference type="Proteomes" id="UP001225316">
    <property type="component" value="Unassembled WGS sequence"/>
</dbReference>
<name>A0ABU1AUQ6_9BACT</name>
<dbReference type="RefSeq" id="WP_308950230.1">
    <property type="nucleotide sequence ID" value="NZ_JARXHW010000021.1"/>
</dbReference>
<comment type="caution">
    <text evidence="1">The sequence shown here is derived from an EMBL/GenBank/DDBJ whole genome shotgun (WGS) entry which is preliminary data.</text>
</comment>
<dbReference type="EMBL" id="JARXHW010000021">
    <property type="protein sequence ID" value="MDQ8207898.1"/>
    <property type="molecule type" value="Genomic_DNA"/>
</dbReference>
<proteinExistence type="predicted"/>
<reference evidence="1 2" key="1">
    <citation type="submission" date="2023-04" db="EMBL/GenBank/DDBJ databases">
        <title>A novel bacteria isolated from coastal sediment.</title>
        <authorList>
            <person name="Liu X.-J."/>
            <person name="Du Z.-J."/>
        </authorList>
    </citation>
    <scope>NUCLEOTIDE SEQUENCE [LARGE SCALE GENOMIC DNA]</scope>
    <source>
        <strain evidence="1 2">SDUM461003</strain>
    </source>
</reference>
<evidence type="ECO:0000313" key="1">
    <source>
        <dbReference type="EMBL" id="MDQ8207898.1"/>
    </source>
</evidence>
<organism evidence="1 2">
    <name type="scientific">Thalassobacterium maritimum</name>
    <dbReference type="NCBI Taxonomy" id="3041265"/>
    <lineage>
        <taxon>Bacteria</taxon>
        <taxon>Pseudomonadati</taxon>
        <taxon>Verrucomicrobiota</taxon>
        <taxon>Opitutia</taxon>
        <taxon>Puniceicoccales</taxon>
        <taxon>Coraliomargaritaceae</taxon>
        <taxon>Thalassobacterium</taxon>
    </lineage>
</organism>